<sequence length="246" mass="27034">MASLREVARAARAVVAALPVQHVIAAEESLDEAATQWQEHTEGSADPAADEVHNLLHAAKDSLDNLLHTITTTAPATIGRWIAAWEATTNTAAMTTETPPPRMSAAQRTSRLERTRRTMPKPVLKARASGAWVRPDGTIEPLSSGRTTQWFAPTQEWAQANGYALPRGTWWLSVHIEMQFAVRMRVMGLTDETILVDRRPCEPALPGQDSCDTLLGDFLPEGARLTVIDRDGNRYTYPKENSADDA</sequence>
<dbReference type="RefSeq" id="WP_344878821.1">
    <property type="nucleotide sequence ID" value="NZ_BAABAL010000018.1"/>
</dbReference>
<protein>
    <recommendedName>
        <fullName evidence="4">Nucleic acid/nucleotide deaminase of polymorphic system toxin</fullName>
    </recommendedName>
</protein>
<keyword evidence="3" id="KW-1185">Reference proteome</keyword>
<evidence type="ECO:0008006" key="4">
    <source>
        <dbReference type="Google" id="ProtNLM"/>
    </source>
</evidence>
<dbReference type="InterPro" id="IPR032724">
    <property type="entry name" value="SCP1.201-like"/>
</dbReference>
<dbReference type="Pfam" id="PF14428">
    <property type="entry name" value="DddA-like"/>
    <property type="match status" value="1"/>
</dbReference>
<proteinExistence type="predicted"/>
<gene>
    <name evidence="2" type="ORF">GCM10022247_48550</name>
</gene>
<evidence type="ECO:0000313" key="2">
    <source>
        <dbReference type="EMBL" id="GAA4019187.1"/>
    </source>
</evidence>
<organism evidence="2 3">
    <name type="scientific">Allokutzneria multivorans</name>
    <dbReference type="NCBI Taxonomy" id="1142134"/>
    <lineage>
        <taxon>Bacteria</taxon>
        <taxon>Bacillati</taxon>
        <taxon>Actinomycetota</taxon>
        <taxon>Actinomycetes</taxon>
        <taxon>Pseudonocardiales</taxon>
        <taxon>Pseudonocardiaceae</taxon>
        <taxon>Allokutzneria</taxon>
    </lineage>
</organism>
<name>A0ABP7T0P9_9PSEU</name>
<evidence type="ECO:0000256" key="1">
    <source>
        <dbReference type="SAM" id="MobiDB-lite"/>
    </source>
</evidence>
<comment type="caution">
    <text evidence="2">The sequence shown here is derived from an EMBL/GenBank/DDBJ whole genome shotgun (WGS) entry which is preliminary data.</text>
</comment>
<accession>A0ABP7T0P9</accession>
<dbReference type="Proteomes" id="UP001501747">
    <property type="component" value="Unassembled WGS sequence"/>
</dbReference>
<dbReference type="EMBL" id="BAABAL010000018">
    <property type="protein sequence ID" value="GAA4019187.1"/>
    <property type="molecule type" value="Genomic_DNA"/>
</dbReference>
<evidence type="ECO:0000313" key="3">
    <source>
        <dbReference type="Proteomes" id="UP001501747"/>
    </source>
</evidence>
<reference evidence="3" key="1">
    <citation type="journal article" date="2019" name="Int. J. Syst. Evol. Microbiol.">
        <title>The Global Catalogue of Microorganisms (GCM) 10K type strain sequencing project: providing services to taxonomists for standard genome sequencing and annotation.</title>
        <authorList>
            <consortium name="The Broad Institute Genomics Platform"/>
            <consortium name="The Broad Institute Genome Sequencing Center for Infectious Disease"/>
            <person name="Wu L."/>
            <person name="Ma J."/>
        </authorList>
    </citation>
    <scope>NUCLEOTIDE SEQUENCE [LARGE SCALE GENOMIC DNA]</scope>
    <source>
        <strain evidence="3">JCM 17342</strain>
    </source>
</reference>
<feature type="region of interest" description="Disordered" evidence="1">
    <location>
        <begin position="94"/>
        <end position="113"/>
    </location>
</feature>